<evidence type="ECO:0000256" key="4">
    <source>
        <dbReference type="ARBA" id="ARBA00022691"/>
    </source>
</evidence>
<keyword evidence="5" id="KW-0680">Restriction system</keyword>
<evidence type="ECO:0000256" key="3">
    <source>
        <dbReference type="ARBA" id="ARBA00022679"/>
    </source>
</evidence>
<keyword evidence="2" id="KW-0489">Methyltransferase</keyword>
<dbReference type="InterPro" id="IPR050953">
    <property type="entry name" value="N4_N6_ade-DNA_methylase"/>
</dbReference>
<name>A0A6C0FBN5_9ZZZZ</name>
<dbReference type="PANTHER" id="PTHR33841">
    <property type="entry name" value="DNA METHYLTRANSFERASE YEEA-RELATED"/>
    <property type="match status" value="1"/>
</dbReference>
<sequence length="387" mass="44766">MITNKKQKGQYFTKNAELKKAVHEFIRNEPAKILEPSMGRGDLVEYVSNKIPDVEFDLYEIDEEIEFLESVKRENICIGDFLSFQIPTKYDTIIGNPPYVKTKKGNLYIDFIEKCFNLLNEMGELIFIVPSDFIKLTSSGSILNKMTENGTFTDIFRPNNEKMFEDASIDVMVFRYCKNKELSNKISVNGSEKYLLNINGVLTFSDHGVVSPLFSEYFDVYVGMVSGREEVFKNEKHGNIEILNDENKKEKYILINKFRTKNEELNQYMLSNKESLINRKIRKFTNNNWFEWGALRNFKTIQNITLSNTQSPNCIYVKNVTRSDKVCFIAPVQLFGGGLIAMIPKKSIDLAKVTQYINSTAFKSNYTYSGRFKIGHRQLRNSLLYSS</sequence>
<dbReference type="GO" id="GO:0009007">
    <property type="term" value="F:site-specific DNA-methyltransferase (adenine-specific) activity"/>
    <property type="evidence" value="ECO:0007669"/>
    <property type="project" value="UniProtKB-EC"/>
</dbReference>
<dbReference type="PROSITE" id="PS00092">
    <property type="entry name" value="N6_MTASE"/>
    <property type="match status" value="1"/>
</dbReference>
<dbReference type="Pfam" id="PF07669">
    <property type="entry name" value="Eco57I"/>
    <property type="match status" value="1"/>
</dbReference>
<evidence type="ECO:0000256" key="5">
    <source>
        <dbReference type="ARBA" id="ARBA00022747"/>
    </source>
</evidence>
<dbReference type="EMBL" id="MN738830">
    <property type="protein sequence ID" value="QHT38474.1"/>
    <property type="molecule type" value="Genomic_DNA"/>
</dbReference>
<reference evidence="9" key="1">
    <citation type="journal article" date="2020" name="Nature">
        <title>Giant virus diversity and host interactions through global metagenomics.</title>
        <authorList>
            <person name="Schulz F."/>
            <person name="Roux S."/>
            <person name="Paez-Espino D."/>
            <person name="Jungbluth S."/>
            <person name="Walsh D.A."/>
            <person name="Denef V.J."/>
            <person name="McMahon K.D."/>
            <person name="Konstantinidis K.T."/>
            <person name="Eloe-Fadrosh E.A."/>
            <person name="Kyrpides N.C."/>
            <person name="Woyke T."/>
        </authorList>
    </citation>
    <scope>NUCLEOTIDE SEQUENCE</scope>
    <source>
        <strain evidence="9">GVMAG-S-ERX556101-89</strain>
    </source>
</reference>
<evidence type="ECO:0000259" key="8">
    <source>
        <dbReference type="Pfam" id="PF07669"/>
    </source>
</evidence>
<evidence type="ECO:0000256" key="2">
    <source>
        <dbReference type="ARBA" id="ARBA00022603"/>
    </source>
</evidence>
<dbReference type="GO" id="GO:0003677">
    <property type="term" value="F:DNA binding"/>
    <property type="evidence" value="ECO:0007669"/>
    <property type="project" value="UniProtKB-KW"/>
</dbReference>
<dbReference type="AlphaFoldDB" id="A0A6C0FBN5"/>
<proteinExistence type="predicted"/>
<organism evidence="9">
    <name type="scientific">viral metagenome</name>
    <dbReference type="NCBI Taxonomy" id="1070528"/>
    <lineage>
        <taxon>unclassified sequences</taxon>
        <taxon>metagenomes</taxon>
        <taxon>organismal metagenomes</taxon>
    </lineage>
</organism>
<keyword evidence="6" id="KW-0238">DNA-binding</keyword>
<dbReference type="GO" id="GO:0032259">
    <property type="term" value="P:methylation"/>
    <property type="evidence" value="ECO:0007669"/>
    <property type="project" value="UniProtKB-KW"/>
</dbReference>
<accession>A0A6C0FBN5</accession>
<dbReference type="PANTHER" id="PTHR33841:SF6">
    <property type="entry name" value="TYPE II METHYLTRANSFERASE M.HINDII"/>
    <property type="match status" value="1"/>
</dbReference>
<dbReference type="InterPro" id="IPR029063">
    <property type="entry name" value="SAM-dependent_MTases_sf"/>
</dbReference>
<dbReference type="EC" id="2.1.1.72" evidence="1"/>
<protein>
    <recommendedName>
        <fullName evidence="1">site-specific DNA-methyltransferase (adenine-specific)</fullName>
        <ecNumber evidence="1">2.1.1.72</ecNumber>
    </recommendedName>
</protein>
<evidence type="ECO:0000313" key="9">
    <source>
        <dbReference type="EMBL" id="QHT38474.1"/>
    </source>
</evidence>
<dbReference type="Gene3D" id="3.40.50.150">
    <property type="entry name" value="Vaccinia Virus protein VP39"/>
    <property type="match status" value="1"/>
</dbReference>
<dbReference type="InterPro" id="IPR002052">
    <property type="entry name" value="DNA_methylase_N6_adenine_CS"/>
</dbReference>
<dbReference type="GO" id="GO:0009307">
    <property type="term" value="P:DNA restriction-modification system"/>
    <property type="evidence" value="ECO:0007669"/>
    <property type="project" value="UniProtKB-KW"/>
</dbReference>
<comment type="catalytic activity">
    <reaction evidence="7">
        <text>a 2'-deoxyadenosine in DNA + S-adenosyl-L-methionine = an N(6)-methyl-2'-deoxyadenosine in DNA + S-adenosyl-L-homocysteine + H(+)</text>
        <dbReference type="Rhea" id="RHEA:15197"/>
        <dbReference type="Rhea" id="RHEA-COMP:12418"/>
        <dbReference type="Rhea" id="RHEA-COMP:12419"/>
        <dbReference type="ChEBI" id="CHEBI:15378"/>
        <dbReference type="ChEBI" id="CHEBI:57856"/>
        <dbReference type="ChEBI" id="CHEBI:59789"/>
        <dbReference type="ChEBI" id="CHEBI:90615"/>
        <dbReference type="ChEBI" id="CHEBI:90616"/>
        <dbReference type="EC" id="2.1.1.72"/>
    </reaction>
</comment>
<feature type="domain" description="Type II methyltransferase M.TaqI-like" evidence="8">
    <location>
        <begin position="80"/>
        <end position="164"/>
    </location>
</feature>
<evidence type="ECO:0000256" key="1">
    <source>
        <dbReference type="ARBA" id="ARBA00011900"/>
    </source>
</evidence>
<dbReference type="PRINTS" id="PR00507">
    <property type="entry name" value="N12N6MTFRASE"/>
</dbReference>
<keyword evidence="4" id="KW-0949">S-adenosyl-L-methionine</keyword>
<evidence type="ECO:0000256" key="7">
    <source>
        <dbReference type="ARBA" id="ARBA00047942"/>
    </source>
</evidence>
<keyword evidence="3" id="KW-0808">Transferase</keyword>
<evidence type="ECO:0000256" key="6">
    <source>
        <dbReference type="ARBA" id="ARBA00023125"/>
    </source>
</evidence>
<dbReference type="SUPFAM" id="SSF53335">
    <property type="entry name" value="S-adenosyl-L-methionine-dependent methyltransferases"/>
    <property type="match status" value="1"/>
</dbReference>
<dbReference type="InterPro" id="IPR011639">
    <property type="entry name" value="MethylTrfase_TaqI-like_dom"/>
</dbReference>